<keyword evidence="22" id="KW-1185">Reference proteome</keyword>
<dbReference type="Proteomes" id="UP000886611">
    <property type="component" value="Unassembled WGS sequence"/>
</dbReference>
<feature type="binding site" evidence="15">
    <location>
        <position position="299"/>
    </location>
    <ligand>
        <name>Ca(2+)</name>
        <dbReference type="ChEBI" id="CHEBI:29108"/>
        <label>3</label>
    </ligand>
</feature>
<dbReference type="InterPro" id="IPR002477">
    <property type="entry name" value="Peptidoglycan-bd-like"/>
</dbReference>
<evidence type="ECO:0000256" key="18">
    <source>
        <dbReference type="SAM" id="MobiDB-lite"/>
    </source>
</evidence>
<dbReference type="GO" id="GO:0006508">
    <property type="term" value="P:proteolysis"/>
    <property type="evidence" value="ECO:0007669"/>
    <property type="project" value="UniProtKB-KW"/>
</dbReference>
<evidence type="ECO:0000313" key="21">
    <source>
        <dbReference type="EMBL" id="KAG2465377.1"/>
    </source>
</evidence>
<evidence type="ECO:0000256" key="13">
    <source>
        <dbReference type="PIRSR" id="PIRSR001191-1"/>
    </source>
</evidence>
<feature type="active site" evidence="13">
    <location>
        <position position="340"/>
    </location>
</feature>
<dbReference type="GO" id="GO:0030574">
    <property type="term" value="P:collagen catabolic process"/>
    <property type="evidence" value="ECO:0007669"/>
    <property type="project" value="TreeGrafter"/>
</dbReference>
<evidence type="ECO:0000256" key="14">
    <source>
        <dbReference type="PIRSR" id="PIRSR001191-2"/>
    </source>
</evidence>
<keyword evidence="12" id="KW-0325">Glycoprotein</keyword>
<dbReference type="SUPFAM" id="SSF47090">
    <property type="entry name" value="PGBD-like"/>
    <property type="match status" value="1"/>
</dbReference>
<dbReference type="Pfam" id="PF01471">
    <property type="entry name" value="PG_binding_1"/>
    <property type="match status" value="1"/>
</dbReference>
<comment type="cofactor">
    <cofactor evidence="15">
        <name>Ca(2+)</name>
        <dbReference type="ChEBI" id="CHEBI:29108"/>
    </cofactor>
    <text evidence="15">Can bind about 5 Ca(2+) ions per subunit.</text>
</comment>
<dbReference type="SUPFAM" id="SSF55486">
    <property type="entry name" value="Metalloproteases ('zincins'), catalytic domain"/>
    <property type="match status" value="1"/>
</dbReference>
<feature type="binding site" evidence="15">
    <location>
        <position position="563"/>
    </location>
    <ligand>
        <name>Ca(2+)</name>
        <dbReference type="ChEBI" id="CHEBI:29108"/>
        <label>4</label>
    </ligand>
</feature>
<evidence type="ECO:0000256" key="10">
    <source>
        <dbReference type="ARBA" id="ARBA00023145"/>
    </source>
</evidence>
<protein>
    <submittedName>
        <fullName evidence="21">MMP21 protein</fullName>
    </submittedName>
</protein>
<feature type="repeat" description="Hemopexin" evidence="17">
    <location>
        <begin position="390"/>
        <end position="445"/>
    </location>
</feature>
<evidence type="ECO:0000256" key="12">
    <source>
        <dbReference type="ARBA" id="ARBA00023180"/>
    </source>
</evidence>
<dbReference type="InterPro" id="IPR018487">
    <property type="entry name" value="Hemopexin-like_repeat"/>
</dbReference>
<feature type="binding site" evidence="15">
    <location>
        <position position="405"/>
    </location>
    <ligand>
        <name>Ca(2+)</name>
        <dbReference type="ChEBI" id="CHEBI:29108"/>
        <label>4</label>
    </ligand>
</feature>
<comment type="similarity">
    <text evidence="1">Belongs to the peptidase M10A family.</text>
</comment>
<dbReference type="GO" id="GO:0008270">
    <property type="term" value="F:zinc ion binding"/>
    <property type="evidence" value="ECO:0007669"/>
    <property type="project" value="InterPro"/>
</dbReference>
<feature type="binding site" evidence="15">
    <location>
        <position position="320"/>
    </location>
    <ligand>
        <name>Ca(2+)</name>
        <dbReference type="ChEBI" id="CHEBI:29108"/>
        <label>3</label>
    </ligand>
</feature>
<dbReference type="EMBL" id="JAATIS010001721">
    <property type="protein sequence ID" value="KAG2465377.1"/>
    <property type="molecule type" value="Genomic_DNA"/>
</dbReference>
<dbReference type="InterPro" id="IPR024079">
    <property type="entry name" value="MetalloPept_cat_dom_sf"/>
</dbReference>
<dbReference type="GO" id="GO:0004222">
    <property type="term" value="F:metalloendopeptidase activity"/>
    <property type="evidence" value="ECO:0007669"/>
    <property type="project" value="InterPro"/>
</dbReference>
<keyword evidence="7 14" id="KW-0862">Zinc</keyword>
<dbReference type="CDD" id="cd04278">
    <property type="entry name" value="ZnMc_MMP"/>
    <property type="match status" value="1"/>
</dbReference>
<evidence type="ECO:0000256" key="1">
    <source>
        <dbReference type="ARBA" id="ARBA00010370"/>
    </source>
</evidence>
<feature type="chain" id="PRO_5036468505" evidence="19">
    <location>
        <begin position="20"/>
        <end position="633"/>
    </location>
</feature>
<dbReference type="GO" id="GO:0031012">
    <property type="term" value="C:extracellular matrix"/>
    <property type="evidence" value="ECO:0007669"/>
    <property type="project" value="InterPro"/>
</dbReference>
<evidence type="ECO:0000256" key="16">
    <source>
        <dbReference type="PIRSR" id="PIRSR621190-4"/>
    </source>
</evidence>
<keyword evidence="8 15" id="KW-0106">Calcium</keyword>
<feature type="binding site" evidence="15">
    <location>
        <position position="315"/>
    </location>
    <ligand>
        <name>Zn(2+)</name>
        <dbReference type="ChEBI" id="CHEBI:29105"/>
        <label>1</label>
    </ligand>
</feature>
<comment type="cofactor">
    <cofactor evidence="15">
        <name>Zn(2+)</name>
        <dbReference type="ChEBI" id="CHEBI:29105"/>
    </cofactor>
    <text evidence="15">Binds 2 Zn(2+) ions per subunit.</text>
</comment>
<feature type="binding site" evidence="15">
    <location>
        <position position="300"/>
    </location>
    <ligand>
        <name>Ca(2+)</name>
        <dbReference type="ChEBI" id="CHEBI:29108"/>
        <label>3</label>
    </ligand>
</feature>
<evidence type="ECO:0000256" key="6">
    <source>
        <dbReference type="ARBA" id="ARBA00022801"/>
    </source>
</evidence>
<feature type="repeat" description="Hemopexin" evidence="17">
    <location>
        <begin position="504"/>
        <end position="552"/>
    </location>
</feature>
<feature type="binding site" evidence="15">
    <location>
        <position position="291"/>
    </location>
    <ligand>
        <name>Zn(2+)</name>
        <dbReference type="ChEBI" id="CHEBI:29105"/>
        <label>1</label>
    </ligand>
</feature>
<feature type="binding site" evidence="15">
    <location>
        <position position="307"/>
    </location>
    <ligand>
        <name>Zn(2+)</name>
        <dbReference type="ChEBI" id="CHEBI:29105"/>
        <label>1</label>
    </ligand>
</feature>
<keyword evidence="4 19" id="KW-0732">Signal</keyword>
<evidence type="ECO:0000259" key="20">
    <source>
        <dbReference type="SMART" id="SM00235"/>
    </source>
</evidence>
<dbReference type="SMART" id="SM00120">
    <property type="entry name" value="HX"/>
    <property type="match status" value="4"/>
</dbReference>
<feature type="binding site" evidence="14">
    <location>
        <position position="343"/>
    </location>
    <ligand>
        <name>Zn(2+)</name>
        <dbReference type="ChEBI" id="CHEBI:29105"/>
        <label>2</label>
        <note>catalytic</note>
    </ligand>
</feature>
<feature type="repeat" description="Hemopexin" evidence="17">
    <location>
        <begin position="447"/>
        <end position="503"/>
    </location>
</feature>
<dbReference type="FunFam" id="2.110.10.10:FF:000012">
    <property type="entry name" value="Matrix metallopeptidase 21"/>
    <property type="match status" value="1"/>
</dbReference>
<feature type="compositionally biased region" description="Polar residues" evidence="18">
    <location>
        <begin position="162"/>
        <end position="176"/>
    </location>
</feature>
<evidence type="ECO:0000256" key="2">
    <source>
        <dbReference type="ARBA" id="ARBA00022670"/>
    </source>
</evidence>
<feature type="binding site" evidence="15">
    <location>
        <position position="451"/>
    </location>
    <ligand>
        <name>Ca(2+)</name>
        <dbReference type="ChEBI" id="CHEBI:29108"/>
        <label>4</label>
    </ligand>
</feature>
<evidence type="ECO:0000256" key="11">
    <source>
        <dbReference type="ARBA" id="ARBA00023157"/>
    </source>
</evidence>
<keyword evidence="10" id="KW-0865">Zymogen</keyword>
<dbReference type="CDD" id="cd00094">
    <property type="entry name" value="HX"/>
    <property type="match status" value="1"/>
</dbReference>
<feature type="non-terminal residue" evidence="21">
    <location>
        <position position="1"/>
    </location>
</feature>
<keyword evidence="2" id="KW-0645">Protease</keyword>
<dbReference type="GO" id="GO:0030198">
    <property type="term" value="P:extracellular matrix organization"/>
    <property type="evidence" value="ECO:0007669"/>
    <property type="project" value="TreeGrafter"/>
</dbReference>
<evidence type="ECO:0000256" key="15">
    <source>
        <dbReference type="PIRSR" id="PIRSR621190-2"/>
    </source>
</evidence>
<feature type="binding site" evidence="14">
    <location>
        <position position="339"/>
    </location>
    <ligand>
        <name>Zn(2+)</name>
        <dbReference type="ChEBI" id="CHEBI:29105"/>
        <label>2</label>
        <note>catalytic</note>
    </ligand>
</feature>
<evidence type="ECO:0000256" key="19">
    <source>
        <dbReference type="SAM" id="SignalP"/>
    </source>
</evidence>
<dbReference type="InterPro" id="IPR021190">
    <property type="entry name" value="Pept_M10A"/>
</dbReference>
<evidence type="ECO:0000256" key="9">
    <source>
        <dbReference type="ARBA" id="ARBA00023049"/>
    </source>
</evidence>
<feature type="binding site" evidence="15">
    <location>
        <position position="510"/>
    </location>
    <ligand>
        <name>Ca(2+)</name>
        <dbReference type="ChEBI" id="CHEBI:29108"/>
        <label>5</label>
    </ligand>
</feature>
<feature type="binding site" evidence="15">
    <location>
        <position position="281"/>
    </location>
    <ligand>
        <name>Ca(2+)</name>
        <dbReference type="ChEBI" id="CHEBI:29108"/>
        <label>2</label>
    </ligand>
</feature>
<dbReference type="Gene3D" id="2.110.10.10">
    <property type="entry name" value="Hemopexin-like domain"/>
    <property type="match status" value="2"/>
</dbReference>
<proteinExistence type="inferred from homology"/>
<reference evidence="21 22" key="1">
    <citation type="journal article" date="2021" name="Cell">
        <title>Tracing the genetic footprints of vertebrate landing in non-teleost ray-finned fishes.</title>
        <authorList>
            <person name="Bi X."/>
            <person name="Wang K."/>
            <person name="Yang L."/>
            <person name="Pan H."/>
            <person name="Jiang H."/>
            <person name="Wei Q."/>
            <person name="Fang M."/>
            <person name="Yu H."/>
            <person name="Zhu C."/>
            <person name="Cai Y."/>
            <person name="He Y."/>
            <person name="Gan X."/>
            <person name="Zeng H."/>
            <person name="Yu D."/>
            <person name="Zhu Y."/>
            <person name="Jiang H."/>
            <person name="Qiu Q."/>
            <person name="Yang H."/>
            <person name="Zhang Y.E."/>
            <person name="Wang W."/>
            <person name="Zhu M."/>
            <person name="He S."/>
            <person name="Zhang G."/>
        </authorList>
    </citation>
    <scope>NUCLEOTIDE SEQUENCE [LARGE SCALE GENOMIC DNA]</scope>
    <source>
        <strain evidence="21">Bchr_013</strain>
    </source>
</reference>
<keyword evidence="11" id="KW-1015">Disulfide bond</keyword>
<feature type="non-terminal residue" evidence="21">
    <location>
        <position position="633"/>
    </location>
</feature>
<dbReference type="Gene3D" id="3.40.390.10">
    <property type="entry name" value="Collagenase (Catalytic Domain)"/>
    <property type="match status" value="1"/>
</dbReference>
<accession>A0A8X7XG15</accession>
<evidence type="ECO:0000256" key="3">
    <source>
        <dbReference type="ARBA" id="ARBA00022723"/>
    </source>
</evidence>
<dbReference type="PRINTS" id="PR00138">
    <property type="entry name" value="MATRIXIN"/>
</dbReference>
<evidence type="ECO:0000313" key="22">
    <source>
        <dbReference type="Proteomes" id="UP000886611"/>
    </source>
</evidence>
<evidence type="ECO:0000256" key="7">
    <source>
        <dbReference type="ARBA" id="ARBA00022833"/>
    </source>
</evidence>
<feature type="signal peptide" evidence="19">
    <location>
        <begin position="1"/>
        <end position="19"/>
    </location>
</feature>
<dbReference type="PROSITE" id="PS51642">
    <property type="entry name" value="HEMOPEXIN_2"/>
    <property type="match status" value="4"/>
</dbReference>
<gene>
    <name evidence="21" type="primary">Mmp21_1</name>
    <name evidence="21" type="ORF">GTO96_0016938</name>
</gene>
<feature type="binding site" evidence="14">
    <location>
        <position position="349"/>
    </location>
    <ligand>
        <name>Zn(2+)</name>
        <dbReference type="ChEBI" id="CHEBI:29105"/>
        <label>2</label>
        <note>catalytic</note>
    </ligand>
</feature>
<feature type="repeat" description="Hemopexin" evidence="17">
    <location>
        <begin position="559"/>
        <end position="606"/>
    </location>
</feature>
<evidence type="ECO:0000256" key="5">
    <source>
        <dbReference type="ARBA" id="ARBA00022737"/>
    </source>
</evidence>
<keyword evidence="9" id="KW-0482">Metalloprotease</keyword>
<dbReference type="AlphaFoldDB" id="A0A8X7XG15"/>
<dbReference type="PIRSF" id="PIRSF001191">
    <property type="entry name" value="Peptidase_M10A_matrix"/>
    <property type="match status" value="1"/>
</dbReference>
<feature type="modified residue" description="Phosphotyrosine; by PKDCC" evidence="16">
    <location>
        <position position="492"/>
    </location>
</feature>
<keyword evidence="3 14" id="KW-0479">Metal-binding</keyword>
<organism evidence="21 22">
    <name type="scientific">Polypterus senegalus</name>
    <name type="common">Senegal bichir</name>
    <dbReference type="NCBI Taxonomy" id="55291"/>
    <lineage>
        <taxon>Eukaryota</taxon>
        <taxon>Metazoa</taxon>
        <taxon>Chordata</taxon>
        <taxon>Craniata</taxon>
        <taxon>Vertebrata</taxon>
        <taxon>Euteleostomi</taxon>
        <taxon>Actinopterygii</taxon>
        <taxon>Polypteriformes</taxon>
        <taxon>Polypteridae</taxon>
        <taxon>Polypterus</taxon>
    </lineage>
</organism>
<keyword evidence="6" id="KW-0378">Hydrolase</keyword>
<dbReference type="InterPro" id="IPR036375">
    <property type="entry name" value="Hemopexin-like_dom_sf"/>
</dbReference>
<evidence type="ECO:0000256" key="8">
    <source>
        <dbReference type="ARBA" id="ARBA00022837"/>
    </source>
</evidence>
<feature type="region of interest" description="Disordered" evidence="18">
    <location>
        <begin position="133"/>
        <end position="176"/>
    </location>
</feature>
<feature type="binding site" evidence="15">
    <location>
        <position position="357"/>
    </location>
    <ligand>
        <name>Zn(2+)</name>
        <dbReference type="ChEBI" id="CHEBI:29105"/>
        <label>2</label>
        <note>catalytic</note>
    </ligand>
</feature>
<feature type="binding site" evidence="15">
    <location>
        <position position="320"/>
    </location>
    <ligand>
        <name>Ca(2+)</name>
        <dbReference type="ChEBI" id="CHEBI:29108"/>
        <label>1</label>
    </ligand>
</feature>
<dbReference type="SMART" id="SM00235">
    <property type="entry name" value="ZnMc"/>
    <property type="match status" value="1"/>
</dbReference>
<dbReference type="InterPro" id="IPR006026">
    <property type="entry name" value="Peptidase_Metallo"/>
</dbReference>
<dbReference type="GO" id="GO:0007368">
    <property type="term" value="P:determination of left/right symmetry"/>
    <property type="evidence" value="ECO:0007669"/>
    <property type="project" value="UniProtKB-ARBA"/>
</dbReference>
<dbReference type="InterPro" id="IPR033739">
    <property type="entry name" value="M10A_MMP"/>
</dbReference>
<dbReference type="InterPro" id="IPR001818">
    <property type="entry name" value="Pept_M10_metallopeptidase"/>
</dbReference>
<dbReference type="PANTHER" id="PTHR10201:SF323">
    <property type="entry name" value="MATRIX METALLOPROTEINASE-21"/>
    <property type="match status" value="1"/>
</dbReference>
<comment type="caution">
    <text evidence="21">The sequence shown here is derived from an EMBL/GenBank/DDBJ whole genome shotgun (WGS) entry which is preliminary data.</text>
</comment>
<dbReference type="SUPFAM" id="SSF50923">
    <property type="entry name" value="Hemopexin-like domain"/>
    <property type="match status" value="1"/>
</dbReference>
<name>A0A8X7XG15_POLSE</name>
<dbReference type="InterPro" id="IPR000585">
    <property type="entry name" value="Hemopexin-like_dom"/>
</dbReference>
<evidence type="ECO:0000256" key="17">
    <source>
        <dbReference type="PROSITE-ProRule" id="PRU01011"/>
    </source>
</evidence>
<feature type="binding site" evidence="15">
    <location>
        <position position="313"/>
    </location>
    <ligand>
        <name>Ca(2+)</name>
        <dbReference type="ChEBI" id="CHEBI:29108"/>
        <label>2</label>
    </ligand>
</feature>
<dbReference type="PANTHER" id="PTHR10201">
    <property type="entry name" value="MATRIX METALLOPROTEINASE"/>
    <property type="match status" value="1"/>
</dbReference>
<feature type="binding site" evidence="15">
    <location>
        <position position="317"/>
    </location>
    <ligand>
        <name>Ca(2+)</name>
        <dbReference type="ChEBI" id="CHEBI:29108"/>
        <label>3</label>
    </ligand>
</feature>
<feature type="domain" description="Peptidase metallopeptidase" evidence="20">
    <location>
        <begin position="223"/>
        <end position="384"/>
    </location>
</feature>
<evidence type="ECO:0000256" key="4">
    <source>
        <dbReference type="ARBA" id="ARBA00022729"/>
    </source>
</evidence>
<dbReference type="Pfam" id="PF00045">
    <property type="entry name" value="Hemopexin"/>
    <property type="match status" value="2"/>
</dbReference>
<dbReference type="Pfam" id="PF00413">
    <property type="entry name" value="Peptidase_M10"/>
    <property type="match status" value="1"/>
</dbReference>
<sequence length="633" mass="72985">MVCLGYLLSQVLLLVLADAEKLHHNRDFSDIQQPSNNQARPIQTLQSAKEYLSKYGWIKPVNWDYLEHEKEEDTVPPDIFAPLIEGYVKSRNVEKSSTTEPTMDSGFNKALKRFQEVNKLPVTGILDDATKTAMNRPRCGVPDYKVSQNDDDPGDKEEIKSNSENNTSDSNGVYNKSTVEVNGTNITNSSSIDFNRTQHFLQKLVEHSRKKRSDTDYIDNSIPGLGFSKPVLKWRLLGEGYSTRLPPGDQRETLKQAFRRWSEVIPLNFEEDLRTNANQIDIKLGFGTRKHLGCSQVFDGTGQVYAHAWHLGDVHFDDDEHFVIPKNDQGISLLKVAVHEIGHVLGLSHINRPGSVMQANYIPEDTNLELDWMDRKAIQQIYGSCENSFSTVFDWVYTERSLSGDLVYRFNTYFFRNSWYWMYENRNNRTRYGDPNLLTLGWRGLPSSNIDAFVHVWTLNKDYTLFFKGTQYWRYNNEKDEAYKDDPEGGVYPKLISEGFPGISSPIDTAYFDKRDHNIYFFRGNDVTAFNVDYNSKVAGYPKRIVDVFPPVSSNDHPVGNLDAAYFSYYYQAIYFFKDNIFWRVVDEKDKTVNHSLPHNGLFPNQRIKDQWFDICDVHPSMMNTASSSKINN</sequence>
<dbReference type="InterPro" id="IPR036365">
    <property type="entry name" value="PGBD-like_sf"/>
</dbReference>
<feature type="binding site" evidence="15">
    <location>
        <position position="318"/>
    </location>
    <ligand>
        <name>Ca(2+)</name>
        <dbReference type="ChEBI" id="CHEBI:29108"/>
        <label>1</label>
    </ligand>
</feature>
<keyword evidence="5" id="KW-0677">Repeat</keyword>